<dbReference type="CDD" id="cd01399">
    <property type="entry name" value="GlcN6P_deaminase"/>
    <property type="match status" value="1"/>
</dbReference>
<evidence type="ECO:0000313" key="3">
    <source>
        <dbReference type="Proteomes" id="UP000624703"/>
    </source>
</evidence>
<evidence type="ECO:0000259" key="1">
    <source>
        <dbReference type="Pfam" id="PF01182"/>
    </source>
</evidence>
<dbReference type="InterPro" id="IPR052960">
    <property type="entry name" value="GlcN6P_deaminase-like"/>
</dbReference>
<dbReference type="GO" id="GO:0005975">
    <property type="term" value="P:carbohydrate metabolic process"/>
    <property type="evidence" value="ECO:0007669"/>
    <property type="project" value="InterPro"/>
</dbReference>
<dbReference type="EMBL" id="JAENIM010000045">
    <property type="protein sequence ID" value="MBK1792393.1"/>
    <property type="molecule type" value="Genomic_DNA"/>
</dbReference>
<protein>
    <submittedName>
        <fullName evidence="2">Glucosamine-6-phosphate deaminase</fullName>
    </submittedName>
</protein>
<reference evidence="2" key="1">
    <citation type="submission" date="2021-01" db="EMBL/GenBank/DDBJ databases">
        <title>Modified the classification status of verrucomicrobia.</title>
        <authorList>
            <person name="Feng X."/>
        </authorList>
    </citation>
    <scope>NUCLEOTIDE SEQUENCE</scope>
    <source>
        <strain evidence="2">_KCTC 22039</strain>
    </source>
</reference>
<feature type="domain" description="Glucosamine/galactosamine-6-phosphate isomerase" evidence="1">
    <location>
        <begin position="24"/>
        <end position="238"/>
    </location>
</feature>
<organism evidence="2 3">
    <name type="scientific">Persicirhabdus sediminis</name>
    <dbReference type="NCBI Taxonomy" id="454144"/>
    <lineage>
        <taxon>Bacteria</taxon>
        <taxon>Pseudomonadati</taxon>
        <taxon>Verrucomicrobiota</taxon>
        <taxon>Verrucomicrobiia</taxon>
        <taxon>Verrucomicrobiales</taxon>
        <taxon>Verrucomicrobiaceae</taxon>
        <taxon>Persicirhabdus</taxon>
    </lineage>
</organism>
<evidence type="ECO:0000313" key="2">
    <source>
        <dbReference type="EMBL" id="MBK1792393.1"/>
    </source>
</evidence>
<keyword evidence="3" id="KW-1185">Reference proteome</keyword>
<accession>A0A8J7SPJ9</accession>
<dbReference type="Proteomes" id="UP000624703">
    <property type="component" value="Unassembled WGS sequence"/>
</dbReference>
<dbReference type="InterPro" id="IPR004547">
    <property type="entry name" value="Glucosamine6P_isomerase"/>
</dbReference>
<dbReference type="PANTHER" id="PTHR42892:SF1">
    <property type="entry name" value="GLUCOSAMINE-6-PHOSPHATE ISOMERASE"/>
    <property type="match status" value="1"/>
</dbReference>
<dbReference type="AlphaFoldDB" id="A0A8J7SPJ9"/>
<sequence>MPVEMISEPANATLRKNIHVSDSAAKAAVAIARKISNAIKQHQLIGKTFRLGLATGATPVPLYKELIKLYQQGDVNFKNVHTYNLDEYDEISFDNPNSYHGFMRENLFDHINIPLEQTHFPSGDDPAAYDREIASVGGLDLLILGIGSNGHIAFNEPGSEKDSPSRLIELDASTIADNKQYFPDGDMPTRAITMGLKTILDTKTLVLMAWGDSKASIIAESLSCTPSADLPASFLQDHPNTLYFLDHGSASKLS</sequence>
<comment type="caution">
    <text evidence="2">The sequence shown here is derived from an EMBL/GenBank/DDBJ whole genome shotgun (WGS) entry which is preliminary data.</text>
</comment>
<dbReference type="InterPro" id="IPR006148">
    <property type="entry name" value="Glc/Gal-6P_isomerase"/>
</dbReference>
<dbReference type="GO" id="GO:0004342">
    <property type="term" value="F:glucosamine-6-phosphate deaminase activity"/>
    <property type="evidence" value="ECO:0007669"/>
    <property type="project" value="InterPro"/>
</dbReference>
<name>A0A8J7SPJ9_9BACT</name>
<dbReference type="Pfam" id="PF01182">
    <property type="entry name" value="Glucosamine_iso"/>
    <property type="match status" value="1"/>
</dbReference>
<dbReference type="InterPro" id="IPR018321">
    <property type="entry name" value="Glucosamine6P_isomerase_CS"/>
</dbReference>
<dbReference type="SUPFAM" id="SSF100950">
    <property type="entry name" value="NagB/RpiA/CoA transferase-like"/>
    <property type="match status" value="1"/>
</dbReference>
<gene>
    <name evidence="2" type="ORF">JIN82_14610</name>
</gene>
<proteinExistence type="predicted"/>
<dbReference type="PANTHER" id="PTHR42892">
    <property type="entry name" value="GLUCOSAMINE-6-PHOSPHATE DEAMINASE-LIKE PROTEIN BT_0258-RELATED"/>
    <property type="match status" value="1"/>
</dbReference>
<dbReference type="InterPro" id="IPR037171">
    <property type="entry name" value="NagB/RpiA_transferase-like"/>
</dbReference>
<dbReference type="Gene3D" id="3.40.50.1360">
    <property type="match status" value="1"/>
</dbReference>
<dbReference type="PROSITE" id="PS01161">
    <property type="entry name" value="GLC_GALNAC_ISOMERASE"/>
    <property type="match status" value="1"/>
</dbReference>
<dbReference type="GO" id="GO:0006044">
    <property type="term" value="P:N-acetylglucosamine metabolic process"/>
    <property type="evidence" value="ECO:0007669"/>
    <property type="project" value="InterPro"/>
</dbReference>